<feature type="transmembrane region" description="Helical" evidence="5">
    <location>
        <begin position="331"/>
        <end position="353"/>
    </location>
</feature>
<dbReference type="PANTHER" id="PTHR37422:SF13">
    <property type="entry name" value="LIPOPOLYSACCHARIDE BIOSYNTHESIS PROTEIN PA4999-RELATED"/>
    <property type="match status" value="1"/>
</dbReference>
<gene>
    <name evidence="7" type="ORF">DSM106044_03791</name>
</gene>
<feature type="transmembrane region" description="Helical" evidence="5">
    <location>
        <begin position="231"/>
        <end position="249"/>
    </location>
</feature>
<keyword evidence="7" id="KW-0436">Ligase</keyword>
<feature type="domain" description="O-antigen ligase-related" evidence="6">
    <location>
        <begin position="190"/>
        <end position="338"/>
    </location>
</feature>
<evidence type="ECO:0000313" key="8">
    <source>
        <dbReference type="Proteomes" id="UP000306509"/>
    </source>
</evidence>
<dbReference type="STRING" id="180332.GCA_000797495_01035"/>
<evidence type="ECO:0000256" key="4">
    <source>
        <dbReference type="ARBA" id="ARBA00023136"/>
    </source>
</evidence>
<reference evidence="7 8" key="1">
    <citation type="journal article" date="2019" name="Anaerobe">
        <title>Detection of Robinsoniella peoriensis in multiple bone samples of a trauma patient.</title>
        <authorList>
            <person name="Schrottner P."/>
            <person name="Hartwich K."/>
            <person name="Bunk B."/>
            <person name="Schober I."/>
            <person name="Helbig S."/>
            <person name="Rudolph W.W."/>
            <person name="Gunzer F."/>
        </authorList>
    </citation>
    <scope>NUCLEOTIDE SEQUENCE [LARGE SCALE GENOMIC DNA]</scope>
    <source>
        <strain evidence="7 8">DSM 106044</strain>
    </source>
</reference>
<proteinExistence type="predicted"/>
<dbReference type="InterPro" id="IPR051533">
    <property type="entry name" value="WaaL-like"/>
</dbReference>
<evidence type="ECO:0000256" key="3">
    <source>
        <dbReference type="ARBA" id="ARBA00022989"/>
    </source>
</evidence>
<evidence type="ECO:0000259" key="6">
    <source>
        <dbReference type="Pfam" id="PF04932"/>
    </source>
</evidence>
<feature type="transmembrane region" description="Helical" evidence="5">
    <location>
        <begin position="60"/>
        <end position="80"/>
    </location>
</feature>
<feature type="transmembrane region" description="Helical" evidence="5">
    <location>
        <begin position="206"/>
        <end position="224"/>
    </location>
</feature>
<dbReference type="PANTHER" id="PTHR37422">
    <property type="entry name" value="TEICHURONIC ACID BIOSYNTHESIS PROTEIN TUAE"/>
    <property type="match status" value="1"/>
</dbReference>
<feature type="transmembrane region" description="Helical" evidence="5">
    <location>
        <begin position="36"/>
        <end position="53"/>
    </location>
</feature>
<sequence length="416" mass="48107">MLSLKNTTGQNIKTDAWSFFTVCWMLTLLSSSIGRYMNYSYAMTLIAFIVYIIRSRQINFNYINILWGILIGIFPLFNYLVHTPDFLLIDILGYVVSLSGIFAVNEPARRFDGIILYMKLRALIEAFFVILQQFVYPVYVKFAWRILGTWNYDAGGMALSISLSAYIIVFGIGAFLFCKNGKNSVGYMLSVIFCFTALVFTDKRTIMLIALVLCMLVYFINCNQKIRMRRILLLPILVIFLAGFSIWFYRAYGNENAIGRIIETLINISEQKDISNSRNDIHAVAWKLWGESAYTKLFGIGWGEFKQNFNLFKNTSQVHNIYLQLLCETGITGVVCFVSVQLICLFSSVHLFIRFFRENSSRRDLIGFSITGQFVFGVYGFTGNPLYDSTCYLMYFMMITILIVVRRSYRLERRQQ</sequence>
<evidence type="ECO:0000256" key="2">
    <source>
        <dbReference type="ARBA" id="ARBA00022692"/>
    </source>
</evidence>
<evidence type="ECO:0000313" key="7">
    <source>
        <dbReference type="EMBL" id="TLC99340.1"/>
    </source>
</evidence>
<name>A0A4U8Q3M2_9FIRM</name>
<keyword evidence="3 5" id="KW-1133">Transmembrane helix</keyword>
<dbReference type="AlphaFoldDB" id="A0A4U8Q3M2"/>
<keyword evidence="8" id="KW-1185">Reference proteome</keyword>
<dbReference type="Proteomes" id="UP000306509">
    <property type="component" value="Unassembled WGS sequence"/>
</dbReference>
<dbReference type="RefSeq" id="WP_070041086.1">
    <property type="nucleotide sequence ID" value="NZ_CABMJZ010000048.1"/>
</dbReference>
<dbReference type="InterPro" id="IPR007016">
    <property type="entry name" value="O-antigen_ligase-rel_domated"/>
</dbReference>
<dbReference type="GO" id="GO:0016020">
    <property type="term" value="C:membrane"/>
    <property type="evidence" value="ECO:0007669"/>
    <property type="project" value="UniProtKB-SubCell"/>
</dbReference>
<comment type="subcellular location">
    <subcellularLocation>
        <location evidence="1">Membrane</location>
        <topology evidence="1">Multi-pass membrane protein</topology>
    </subcellularLocation>
</comment>
<dbReference type="OrthoDB" id="2068524at2"/>
<feature type="transmembrane region" description="Helical" evidence="5">
    <location>
        <begin position="392"/>
        <end position="409"/>
    </location>
</feature>
<evidence type="ECO:0000256" key="1">
    <source>
        <dbReference type="ARBA" id="ARBA00004141"/>
    </source>
</evidence>
<keyword evidence="2 5" id="KW-0812">Transmembrane</keyword>
<feature type="transmembrane region" description="Helical" evidence="5">
    <location>
        <begin position="156"/>
        <end position="177"/>
    </location>
</feature>
<evidence type="ECO:0000256" key="5">
    <source>
        <dbReference type="SAM" id="Phobius"/>
    </source>
</evidence>
<dbReference type="GO" id="GO:0016874">
    <property type="term" value="F:ligase activity"/>
    <property type="evidence" value="ECO:0007669"/>
    <property type="project" value="UniProtKB-KW"/>
</dbReference>
<protein>
    <submittedName>
        <fullName evidence="7">Lipid A core-O-antigen ligase</fullName>
    </submittedName>
</protein>
<feature type="transmembrane region" description="Helical" evidence="5">
    <location>
        <begin position="116"/>
        <end position="136"/>
    </location>
</feature>
<accession>A0A4U8Q3M2</accession>
<dbReference type="EMBL" id="QGQD01000070">
    <property type="protein sequence ID" value="TLC99340.1"/>
    <property type="molecule type" value="Genomic_DNA"/>
</dbReference>
<feature type="transmembrane region" description="Helical" evidence="5">
    <location>
        <begin position="184"/>
        <end position="200"/>
    </location>
</feature>
<dbReference type="Pfam" id="PF04932">
    <property type="entry name" value="Wzy_C"/>
    <property type="match status" value="1"/>
</dbReference>
<organism evidence="7 8">
    <name type="scientific">Robinsoniella peoriensis</name>
    <dbReference type="NCBI Taxonomy" id="180332"/>
    <lineage>
        <taxon>Bacteria</taxon>
        <taxon>Bacillati</taxon>
        <taxon>Bacillota</taxon>
        <taxon>Clostridia</taxon>
        <taxon>Lachnospirales</taxon>
        <taxon>Lachnospiraceae</taxon>
        <taxon>Robinsoniella</taxon>
    </lineage>
</organism>
<feature type="transmembrane region" description="Helical" evidence="5">
    <location>
        <begin position="365"/>
        <end position="386"/>
    </location>
</feature>
<feature type="transmembrane region" description="Helical" evidence="5">
    <location>
        <begin position="86"/>
        <end position="104"/>
    </location>
</feature>
<keyword evidence="4 5" id="KW-0472">Membrane</keyword>
<comment type="caution">
    <text evidence="7">The sequence shown here is derived from an EMBL/GenBank/DDBJ whole genome shotgun (WGS) entry which is preliminary data.</text>
</comment>